<dbReference type="Gene3D" id="1.10.10.10">
    <property type="entry name" value="Winged helix-like DNA-binding domain superfamily/Winged helix DNA-binding domain"/>
    <property type="match status" value="1"/>
</dbReference>
<evidence type="ECO:0000259" key="5">
    <source>
        <dbReference type="PROSITE" id="PS51063"/>
    </source>
</evidence>
<dbReference type="EMBL" id="JBDZYD010000006">
    <property type="protein sequence ID" value="MEQ0560802.1"/>
    <property type="molecule type" value="Genomic_DNA"/>
</dbReference>
<protein>
    <submittedName>
        <fullName evidence="6">Crp/Fnr family transcriptional regulator</fullName>
    </submittedName>
</protein>
<evidence type="ECO:0000256" key="1">
    <source>
        <dbReference type="ARBA" id="ARBA00023015"/>
    </source>
</evidence>
<dbReference type="InterPro" id="IPR000595">
    <property type="entry name" value="cNMP-bd_dom"/>
</dbReference>
<keyword evidence="1" id="KW-0805">Transcription regulation</keyword>
<dbReference type="InterPro" id="IPR014710">
    <property type="entry name" value="RmlC-like_jellyroll"/>
</dbReference>
<keyword evidence="2" id="KW-0238">DNA-binding</keyword>
<dbReference type="Gene3D" id="2.60.120.10">
    <property type="entry name" value="Jelly Rolls"/>
    <property type="match status" value="1"/>
</dbReference>
<evidence type="ECO:0000256" key="2">
    <source>
        <dbReference type="ARBA" id="ARBA00023125"/>
    </source>
</evidence>
<dbReference type="InterPro" id="IPR036390">
    <property type="entry name" value="WH_DNA-bd_sf"/>
</dbReference>
<dbReference type="RefSeq" id="WP_348951973.1">
    <property type="nucleotide sequence ID" value="NZ_JBDZYD010000006.1"/>
</dbReference>
<dbReference type="InterPro" id="IPR018490">
    <property type="entry name" value="cNMP-bd_dom_sf"/>
</dbReference>
<dbReference type="SMART" id="SM00100">
    <property type="entry name" value="cNMP"/>
    <property type="match status" value="1"/>
</dbReference>
<dbReference type="PROSITE" id="PS51063">
    <property type="entry name" value="HTH_CRP_2"/>
    <property type="match status" value="1"/>
</dbReference>
<comment type="caution">
    <text evidence="6">The sequence shown here is derived from an EMBL/GenBank/DDBJ whole genome shotgun (WGS) entry which is preliminary data.</text>
</comment>
<dbReference type="CDD" id="cd00038">
    <property type="entry name" value="CAP_ED"/>
    <property type="match status" value="1"/>
</dbReference>
<dbReference type="SUPFAM" id="SSF51206">
    <property type="entry name" value="cAMP-binding domain-like"/>
    <property type="match status" value="1"/>
</dbReference>
<dbReference type="Proteomes" id="UP001440984">
    <property type="component" value="Unassembled WGS sequence"/>
</dbReference>
<dbReference type="InterPro" id="IPR036388">
    <property type="entry name" value="WH-like_DNA-bd_sf"/>
</dbReference>
<dbReference type="InterPro" id="IPR050397">
    <property type="entry name" value="Env_Response_Regulators"/>
</dbReference>
<sequence>MEPTGFWAGLPRADRRALTDSATRRSYRRGETLCREGDRSTVVLVLLSGHVRIVHGTPDGRDVVVGVRGAGDVIGELAAIDTQPRSATVEALDDLAVLEIAGDRFAALCQARSRISWALLLVLSTRLRSVGRQWLDLGGGAASRRVAAQLMQLAVQHGVPRGTDIEIAVPATQAELAMTAAISRESWARATRDLRRQGVISTGRRQVTIHRLAELRRLAS</sequence>
<proteinExistence type="predicted"/>
<name>A0ABV0LET5_9PSEU</name>
<reference evidence="6 7" key="1">
    <citation type="submission" date="2024-05" db="EMBL/GenBank/DDBJ databases">
        <authorList>
            <person name="Zhao H."/>
            <person name="Xu Y."/>
            <person name="Lin S."/>
            <person name="Spain J.C."/>
            <person name="Zhou N.-Y."/>
        </authorList>
    </citation>
    <scope>NUCLEOTIDE SEQUENCE [LARGE SCALE GENOMIC DNA]</scope>
    <source>
        <strain evidence="6 7">NEAU-NG30</strain>
    </source>
</reference>
<feature type="domain" description="HTH crp-type" evidence="5">
    <location>
        <begin position="140"/>
        <end position="213"/>
    </location>
</feature>
<feature type="domain" description="Cyclic nucleotide-binding" evidence="4">
    <location>
        <begin position="6"/>
        <end position="108"/>
    </location>
</feature>
<dbReference type="SUPFAM" id="SSF46785">
    <property type="entry name" value="Winged helix' DNA-binding domain"/>
    <property type="match status" value="1"/>
</dbReference>
<dbReference type="InterPro" id="IPR012318">
    <property type="entry name" value="HTH_CRP"/>
</dbReference>
<evidence type="ECO:0000259" key="4">
    <source>
        <dbReference type="PROSITE" id="PS50042"/>
    </source>
</evidence>
<dbReference type="Pfam" id="PF00027">
    <property type="entry name" value="cNMP_binding"/>
    <property type="match status" value="1"/>
</dbReference>
<keyword evidence="7" id="KW-1185">Reference proteome</keyword>
<organism evidence="6 7">
    <name type="scientific">Amycolatopsis melonis</name>
    <dbReference type="NCBI Taxonomy" id="3156488"/>
    <lineage>
        <taxon>Bacteria</taxon>
        <taxon>Bacillati</taxon>
        <taxon>Actinomycetota</taxon>
        <taxon>Actinomycetes</taxon>
        <taxon>Pseudonocardiales</taxon>
        <taxon>Pseudonocardiaceae</taxon>
        <taxon>Amycolatopsis</taxon>
    </lineage>
</organism>
<dbReference type="Pfam" id="PF13545">
    <property type="entry name" value="HTH_Crp_2"/>
    <property type="match status" value="1"/>
</dbReference>
<dbReference type="PROSITE" id="PS50042">
    <property type="entry name" value="CNMP_BINDING_3"/>
    <property type="match status" value="1"/>
</dbReference>
<gene>
    <name evidence="6" type="ORF">ABJI51_17075</name>
</gene>
<evidence type="ECO:0000313" key="7">
    <source>
        <dbReference type="Proteomes" id="UP001440984"/>
    </source>
</evidence>
<evidence type="ECO:0000313" key="6">
    <source>
        <dbReference type="EMBL" id="MEQ0560802.1"/>
    </source>
</evidence>
<keyword evidence="3" id="KW-0804">Transcription</keyword>
<accession>A0ABV0LET5</accession>
<dbReference type="PANTHER" id="PTHR24567:SF74">
    <property type="entry name" value="HTH-TYPE TRANSCRIPTIONAL REGULATOR ARCR"/>
    <property type="match status" value="1"/>
</dbReference>
<evidence type="ECO:0000256" key="3">
    <source>
        <dbReference type="ARBA" id="ARBA00023163"/>
    </source>
</evidence>
<dbReference type="SMART" id="SM00419">
    <property type="entry name" value="HTH_CRP"/>
    <property type="match status" value="1"/>
</dbReference>
<dbReference type="PANTHER" id="PTHR24567">
    <property type="entry name" value="CRP FAMILY TRANSCRIPTIONAL REGULATORY PROTEIN"/>
    <property type="match status" value="1"/>
</dbReference>